<dbReference type="EMBL" id="FQUM01000006">
    <property type="protein sequence ID" value="SHF56885.1"/>
    <property type="molecule type" value="Genomic_DNA"/>
</dbReference>
<dbReference type="OrthoDB" id="982482at2"/>
<gene>
    <name evidence="1" type="ORF">SAMN05444274_106219</name>
</gene>
<dbReference type="Pfam" id="PF14109">
    <property type="entry name" value="GldH_lipo"/>
    <property type="match status" value="1"/>
</dbReference>
<evidence type="ECO:0000313" key="2">
    <source>
        <dbReference type="Proteomes" id="UP000184164"/>
    </source>
</evidence>
<dbReference type="Proteomes" id="UP000184164">
    <property type="component" value="Unassembled WGS sequence"/>
</dbReference>
<keyword evidence="2" id="KW-1185">Reference proteome</keyword>
<reference evidence="1 2" key="1">
    <citation type="submission" date="2016-11" db="EMBL/GenBank/DDBJ databases">
        <authorList>
            <person name="Jaros S."/>
            <person name="Januszkiewicz K."/>
            <person name="Wedrychowicz H."/>
        </authorList>
    </citation>
    <scope>NUCLEOTIDE SEQUENCE [LARGE SCALE GENOMIC DNA]</scope>
    <source>
        <strain evidence="1 2">DSM 26910</strain>
    </source>
</reference>
<organism evidence="1 2">
    <name type="scientific">Mariniphaga anaerophila</name>
    <dbReference type="NCBI Taxonomy" id="1484053"/>
    <lineage>
        <taxon>Bacteria</taxon>
        <taxon>Pseudomonadati</taxon>
        <taxon>Bacteroidota</taxon>
        <taxon>Bacteroidia</taxon>
        <taxon>Marinilabiliales</taxon>
        <taxon>Prolixibacteraceae</taxon>
        <taxon>Mariniphaga</taxon>
    </lineage>
</organism>
<dbReference type="RefSeq" id="WP_073002486.1">
    <property type="nucleotide sequence ID" value="NZ_FQUM01000006.1"/>
</dbReference>
<proteinExistence type="predicted"/>
<dbReference type="PROSITE" id="PS51257">
    <property type="entry name" value="PROKAR_LIPOPROTEIN"/>
    <property type="match status" value="1"/>
</dbReference>
<dbReference type="NCBIfam" id="TIGR03511">
    <property type="entry name" value="GldH_lipo"/>
    <property type="match status" value="1"/>
</dbReference>
<dbReference type="AlphaFoldDB" id="A0A1M5CQ58"/>
<dbReference type="InterPro" id="IPR020018">
    <property type="entry name" value="Motility-assoc_lipoprot_GldH"/>
</dbReference>
<dbReference type="STRING" id="1484053.SAMN05444274_106219"/>
<protein>
    <submittedName>
        <fullName evidence="1">Protein involved in gliding motility GldH</fullName>
    </submittedName>
</protein>
<accession>A0A1M5CQ58</accession>
<sequence>MKKIIRVAIFLFALAVILYSCDSSRVFDQYLEIPDSEWNKDSLKVFRVQITDTLANHNLLIQVRNETEYNYSNLWLFVEIAQPGNKILKDTFEIVMADPSGRWMGEGFGGLKTLQSVYRRNVYFPVSGEYTISLQQGMRDEVLSGIHDIGIRVEKVTGSGQK</sequence>
<name>A0A1M5CQ58_9BACT</name>
<evidence type="ECO:0000313" key="1">
    <source>
        <dbReference type="EMBL" id="SHF56885.1"/>
    </source>
</evidence>